<evidence type="ECO:0000256" key="3">
    <source>
        <dbReference type="ARBA" id="ARBA00022833"/>
    </source>
</evidence>
<dbReference type="PANTHER" id="PTHR46927:SF3">
    <property type="entry name" value="THAP-TYPE DOMAIN-CONTAINING PROTEIN"/>
    <property type="match status" value="1"/>
</dbReference>
<dbReference type="Gene3D" id="6.20.210.20">
    <property type="entry name" value="THAP domain"/>
    <property type="match status" value="1"/>
</dbReference>
<evidence type="ECO:0000256" key="4">
    <source>
        <dbReference type="ARBA" id="ARBA00023125"/>
    </source>
</evidence>
<dbReference type="InterPro" id="IPR052224">
    <property type="entry name" value="THAP_domain_protein"/>
</dbReference>
<evidence type="ECO:0000256" key="6">
    <source>
        <dbReference type="SAM" id="Coils"/>
    </source>
</evidence>
<evidence type="ECO:0000313" key="8">
    <source>
        <dbReference type="EMBL" id="KAH0814177.1"/>
    </source>
</evidence>
<keyword evidence="2 5" id="KW-0863">Zinc-finger</keyword>
<comment type="caution">
    <text evidence="8">The sequence shown here is derived from an EMBL/GenBank/DDBJ whole genome shotgun (WGS) entry which is preliminary data.</text>
</comment>
<dbReference type="SMART" id="SM00692">
    <property type="entry name" value="DM3"/>
    <property type="match status" value="1"/>
</dbReference>
<feature type="coiled-coil region" evidence="6">
    <location>
        <begin position="177"/>
        <end position="225"/>
    </location>
</feature>
<evidence type="ECO:0000259" key="7">
    <source>
        <dbReference type="PROSITE" id="PS50950"/>
    </source>
</evidence>
<dbReference type="InterPro" id="IPR038441">
    <property type="entry name" value="THAP_Znf_sf"/>
</dbReference>
<gene>
    <name evidence="8" type="ORF">GEV33_008615</name>
</gene>
<evidence type="ECO:0000256" key="2">
    <source>
        <dbReference type="ARBA" id="ARBA00022771"/>
    </source>
</evidence>
<keyword evidence="1" id="KW-0479">Metal-binding</keyword>
<dbReference type="InterPro" id="IPR006612">
    <property type="entry name" value="THAP_Znf"/>
</dbReference>
<evidence type="ECO:0000313" key="9">
    <source>
        <dbReference type="Proteomes" id="UP000719412"/>
    </source>
</evidence>
<evidence type="ECO:0000256" key="5">
    <source>
        <dbReference type="PROSITE-ProRule" id="PRU00309"/>
    </source>
</evidence>
<keyword evidence="6" id="KW-0175">Coiled coil</keyword>
<keyword evidence="9" id="KW-1185">Reference proteome</keyword>
<dbReference type="Pfam" id="PF05485">
    <property type="entry name" value="THAP"/>
    <property type="match status" value="1"/>
</dbReference>
<dbReference type="EMBL" id="JABDTM020024549">
    <property type="protein sequence ID" value="KAH0814177.1"/>
    <property type="molecule type" value="Genomic_DNA"/>
</dbReference>
<reference evidence="8" key="1">
    <citation type="journal article" date="2020" name="J Insects Food Feed">
        <title>The yellow mealworm (Tenebrio molitor) genome: a resource for the emerging insects as food and feed industry.</title>
        <authorList>
            <person name="Eriksson T."/>
            <person name="Andere A."/>
            <person name="Kelstrup H."/>
            <person name="Emery V."/>
            <person name="Picard C."/>
        </authorList>
    </citation>
    <scope>NUCLEOTIDE SEQUENCE</scope>
    <source>
        <strain evidence="8">Stoneville</strain>
        <tissue evidence="8">Whole head</tissue>
    </source>
</reference>
<protein>
    <recommendedName>
        <fullName evidence="7">THAP-type domain-containing protein</fullName>
    </recommendedName>
</protein>
<dbReference type="SUPFAM" id="SSF57716">
    <property type="entry name" value="Glucocorticoid receptor-like (DNA-binding domain)"/>
    <property type="match status" value="1"/>
</dbReference>
<dbReference type="SMART" id="SM00980">
    <property type="entry name" value="THAP"/>
    <property type="match status" value="1"/>
</dbReference>
<dbReference type="PROSITE" id="PS50950">
    <property type="entry name" value="ZF_THAP"/>
    <property type="match status" value="1"/>
</dbReference>
<feature type="domain" description="THAP-type" evidence="7">
    <location>
        <begin position="1"/>
        <end position="93"/>
    </location>
</feature>
<keyword evidence="4 5" id="KW-0238">DNA-binding</keyword>
<dbReference type="GO" id="GO:0003677">
    <property type="term" value="F:DNA binding"/>
    <property type="evidence" value="ECO:0007669"/>
    <property type="project" value="UniProtKB-UniRule"/>
</dbReference>
<name>A0A8J6LBE0_TENMO</name>
<sequence length="228" mass="26696">MTGSLCAVKVCFNNRKLSKKCGKDIHYHKFPKDPIVRQKWIDSCKRPNPFNPNTSQICSVHFTTEDYVRDLRSELLNLKPKHRLKPEAVPSLHLHAPVEWYPRTKIKTQKAPTIVLPPKDIKIEDEEDETLPVLNQIFLLEVPSVEVKKEKDSDGQENEFVMQNDKGRLEVDPLNTYDILLEKYNFLLRENAQLKKNLKGCELIIEEQKRKIEQFKNSSNKVLKKKHK</sequence>
<dbReference type="AlphaFoldDB" id="A0A8J6LBE0"/>
<dbReference type="Proteomes" id="UP000719412">
    <property type="component" value="Unassembled WGS sequence"/>
</dbReference>
<dbReference type="PANTHER" id="PTHR46927">
    <property type="entry name" value="AGAP005574-PA"/>
    <property type="match status" value="1"/>
</dbReference>
<reference evidence="8" key="2">
    <citation type="submission" date="2021-08" db="EMBL/GenBank/DDBJ databases">
        <authorList>
            <person name="Eriksson T."/>
        </authorList>
    </citation>
    <scope>NUCLEOTIDE SEQUENCE</scope>
    <source>
        <strain evidence="8">Stoneville</strain>
        <tissue evidence="8">Whole head</tissue>
    </source>
</reference>
<proteinExistence type="predicted"/>
<evidence type="ECO:0000256" key="1">
    <source>
        <dbReference type="ARBA" id="ARBA00022723"/>
    </source>
</evidence>
<dbReference type="GO" id="GO:0008270">
    <property type="term" value="F:zinc ion binding"/>
    <property type="evidence" value="ECO:0007669"/>
    <property type="project" value="UniProtKB-KW"/>
</dbReference>
<keyword evidence="3" id="KW-0862">Zinc</keyword>
<organism evidence="8 9">
    <name type="scientific">Tenebrio molitor</name>
    <name type="common">Yellow mealworm beetle</name>
    <dbReference type="NCBI Taxonomy" id="7067"/>
    <lineage>
        <taxon>Eukaryota</taxon>
        <taxon>Metazoa</taxon>
        <taxon>Ecdysozoa</taxon>
        <taxon>Arthropoda</taxon>
        <taxon>Hexapoda</taxon>
        <taxon>Insecta</taxon>
        <taxon>Pterygota</taxon>
        <taxon>Neoptera</taxon>
        <taxon>Endopterygota</taxon>
        <taxon>Coleoptera</taxon>
        <taxon>Polyphaga</taxon>
        <taxon>Cucujiformia</taxon>
        <taxon>Tenebrionidae</taxon>
        <taxon>Tenebrio</taxon>
    </lineage>
</organism>
<accession>A0A8J6LBE0</accession>